<organism evidence="1 2">
    <name type="scientific">candidate division MSBL1 archaeon SCGC-AAA385D11</name>
    <dbReference type="NCBI Taxonomy" id="1698286"/>
    <lineage>
        <taxon>Archaea</taxon>
        <taxon>Methanobacteriati</taxon>
        <taxon>Methanobacteriota</taxon>
        <taxon>candidate division MSBL1</taxon>
    </lineage>
</organism>
<evidence type="ECO:0000313" key="1">
    <source>
        <dbReference type="EMBL" id="KXB08201.1"/>
    </source>
</evidence>
<protein>
    <submittedName>
        <fullName evidence="1">Uncharacterized protein</fullName>
    </submittedName>
</protein>
<dbReference type="EMBL" id="LHYK01000007">
    <property type="protein sequence ID" value="KXB08201.1"/>
    <property type="molecule type" value="Genomic_DNA"/>
</dbReference>
<evidence type="ECO:0000313" key="2">
    <source>
        <dbReference type="Proteomes" id="UP000070256"/>
    </source>
</evidence>
<sequence>MRGKEISFDEDGIEQLLEDYSPSELDSQLSRVCPFFEDDTKEFTSVYGAIHRAVQSRLLVKLQIELDDLIVRGETEGEDGGRVDGLVGECKVSLNDRRVELRSSNGDEARDIAVIEVKTGNVSPWQAGAYAYRWNLPVIVAETKTGDAHLVDLETAVNLLAEAVDHQRDLEALGESGREIPDCYQCRDCGNQDCEYHRDGNRRTGNSVIRDKAKVLSNIDGVVEEIVSTIGEILESDGYTPVSDSGGEDQIE</sequence>
<gene>
    <name evidence="1" type="ORF">AKJ58_00605</name>
</gene>
<proteinExistence type="predicted"/>
<reference evidence="1 2" key="1">
    <citation type="journal article" date="2016" name="Sci. Rep.">
        <title>Metabolic traits of an uncultured archaeal lineage -MSBL1- from brine pools of the Red Sea.</title>
        <authorList>
            <person name="Mwirichia R."/>
            <person name="Alam I."/>
            <person name="Rashid M."/>
            <person name="Vinu M."/>
            <person name="Ba-Alawi W."/>
            <person name="Anthony Kamau A."/>
            <person name="Kamanda Ngugi D."/>
            <person name="Goker M."/>
            <person name="Klenk H.P."/>
            <person name="Bajic V."/>
            <person name="Stingl U."/>
        </authorList>
    </citation>
    <scope>NUCLEOTIDE SEQUENCE [LARGE SCALE GENOMIC DNA]</scope>
    <source>
        <strain evidence="1">SCGC-AAA385D11</strain>
    </source>
</reference>
<dbReference type="Proteomes" id="UP000070256">
    <property type="component" value="Unassembled WGS sequence"/>
</dbReference>
<accession>A0A133VP80</accession>
<name>A0A133VP80_9EURY</name>
<comment type="caution">
    <text evidence="1">The sequence shown here is derived from an EMBL/GenBank/DDBJ whole genome shotgun (WGS) entry which is preliminary data.</text>
</comment>
<dbReference type="AlphaFoldDB" id="A0A133VP80"/>
<keyword evidence="2" id="KW-1185">Reference proteome</keyword>